<dbReference type="PANTHER" id="PTHR32263:SF5">
    <property type="entry name" value="INACTIVE POLY [ADP-RIBOSE] POLYMERASE SRO1-RELATED"/>
    <property type="match status" value="1"/>
</dbReference>
<dbReference type="Proteomes" id="UP001055439">
    <property type="component" value="Chromosome 10"/>
</dbReference>
<dbReference type="AlphaFoldDB" id="A0A9E7ELX4"/>
<feature type="domain" description="RST" evidence="7">
    <location>
        <begin position="523"/>
        <end position="594"/>
    </location>
</feature>
<evidence type="ECO:0008006" key="10">
    <source>
        <dbReference type="Google" id="ProtNLM"/>
    </source>
</evidence>
<name>A0A9E7ELX4_9LILI</name>
<evidence type="ECO:0000256" key="3">
    <source>
        <dbReference type="ARBA" id="ARBA00023016"/>
    </source>
</evidence>
<feature type="region of interest" description="Disordered" evidence="5">
    <location>
        <begin position="651"/>
        <end position="675"/>
    </location>
</feature>
<dbReference type="Pfam" id="PF23467">
    <property type="entry name" value="WWE_5"/>
    <property type="match status" value="1"/>
</dbReference>
<dbReference type="InterPro" id="IPR044964">
    <property type="entry name" value="RCD1/SRO1-5"/>
</dbReference>
<dbReference type="PANTHER" id="PTHR32263">
    <property type="entry name" value="INACTIVE POLY [ADP-RIBOSE] POLYMERASE SRO4-RELATED"/>
    <property type="match status" value="1"/>
</dbReference>
<dbReference type="InterPro" id="IPR022003">
    <property type="entry name" value="RST"/>
</dbReference>
<dbReference type="PROSITE" id="PS51059">
    <property type="entry name" value="PARP_CATALYTIC"/>
    <property type="match status" value="1"/>
</dbReference>
<evidence type="ECO:0000313" key="9">
    <source>
        <dbReference type="Proteomes" id="UP001055439"/>
    </source>
</evidence>
<protein>
    <recommendedName>
        <fullName evidence="10">Poly [ADP-ribose] polymerase</fullName>
    </recommendedName>
</protein>
<keyword evidence="9" id="KW-1185">Reference proteome</keyword>
<organism evidence="8 9">
    <name type="scientific">Musa troglodytarum</name>
    <name type="common">fe'i banana</name>
    <dbReference type="NCBI Taxonomy" id="320322"/>
    <lineage>
        <taxon>Eukaryota</taxon>
        <taxon>Viridiplantae</taxon>
        <taxon>Streptophyta</taxon>
        <taxon>Embryophyta</taxon>
        <taxon>Tracheophyta</taxon>
        <taxon>Spermatophyta</taxon>
        <taxon>Magnoliopsida</taxon>
        <taxon>Liliopsida</taxon>
        <taxon>Zingiberales</taxon>
        <taxon>Musaceae</taxon>
        <taxon>Musa</taxon>
    </lineage>
</organism>
<dbReference type="GO" id="GO:0005634">
    <property type="term" value="C:nucleus"/>
    <property type="evidence" value="ECO:0007669"/>
    <property type="project" value="UniProtKB-SubCell"/>
</dbReference>
<dbReference type="Pfam" id="PF00644">
    <property type="entry name" value="PARP"/>
    <property type="match status" value="1"/>
</dbReference>
<dbReference type="PROSITE" id="PS51879">
    <property type="entry name" value="RST"/>
    <property type="match status" value="1"/>
</dbReference>
<gene>
    <name evidence="8" type="ORF">MUK42_19007</name>
</gene>
<evidence type="ECO:0000256" key="5">
    <source>
        <dbReference type="SAM" id="MobiDB-lite"/>
    </source>
</evidence>
<keyword evidence="4" id="KW-0539">Nucleus</keyword>
<accession>A0A9E7ELX4</accession>
<dbReference type="GO" id="GO:0003950">
    <property type="term" value="F:NAD+ poly-ADP-ribosyltransferase activity"/>
    <property type="evidence" value="ECO:0007669"/>
    <property type="project" value="InterPro"/>
</dbReference>
<keyword evidence="3" id="KW-0346">Stress response</keyword>
<evidence type="ECO:0000256" key="4">
    <source>
        <dbReference type="ARBA" id="ARBA00023242"/>
    </source>
</evidence>
<dbReference type="Pfam" id="PF12174">
    <property type="entry name" value="RST"/>
    <property type="match status" value="1"/>
</dbReference>
<dbReference type="EMBL" id="CP097503">
    <property type="protein sequence ID" value="URD79914.1"/>
    <property type="molecule type" value="Genomic_DNA"/>
</dbReference>
<comment type="subcellular location">
    <subcellularLocation>
        <location evidence="1">Nucleus</location>
    </subcellularLocation>
</comment>
<evidence type="ECO:0000313" key="8">
    <source>
        <dbReference type="EMBL" id="URD79914.1"/>
    </source>
</evidence>
<evidence type="ECO:0000256" key="2">
    <source>
        <dbReference type="ARBA" id="ARBA00022473"/>
    </source>
</evidence>
<evidence type="ECO:0000259" key="7">
    <source>
        <dbReference type="PROSITE" id="PS51879"/>
    </source>
</evidence>
<dbReference type="OrthoDB" id="6133115at2759"/>
<sequence>MVRRFAKKSYTLAGLLPELKVFWLYPNAKSYIIKNVKVLDKGEKCDLKTKRDSAVYVTNDSHGLGAHPHTAVQSSLKVCTGMSCKTSLICHPGNHIVKNYHNFIKSGLPHRVLFYENDQWEDFPENIVSLIQDDFRSKKGITEAGYQNEQFLLDFIHMVCVILQTGLVKPVAWIDDHGKSFFPELHCQHYALNRCYHSNKDIQAYMGPEPNGAHEVTAQFKISNSAAKSSSSGADNGYIPNLKRVKSEENSTSDQNTYAEVNEVVGENDPGSVLPLNIPAFGACQAPAGGHHVNRAVQDMLLQGLGKFIDPKDIVGIHRTPLRNDVGLVRYNIFREWVETTKKARGNANVRYAWLASTKDAVEEMMMHGVLKPPFHNRLYGNGIHLTPATCSSIWYCDVDENGIICLMLCRIIMGNVELIHPGSNQCQPSNENFDTGVDDLHKPKHYIIWDVNLYTYIYAEFTVTFKATSKVEECLFGKESTCNVSALTNSNSPHSLLQDKTFQPNLACTNQSQIPVSRASPRIPTSPWMPFSMLFAAISTKVSPEDMDLVHTHYNDFKERKITRIDLVKKLRQITGDNLLVSTIMRLQHKRRSAVWSHQDQFPRSANQKATLICVNQFPLPAAVVEAGRGGKKVVYVHVFVRQALESRADEDREESVVGSLSQDQKPELPVIPC</sequence>
<dbReference type="InterPro" id="IPR012317">
    <property type="entry name" value="Poly(ADP-ribose)pol_cat_dom"/>
</dbReference>
<keyword evidence="2" id="KW-0217">Developmental protein</keyword>
<dbReference type="InterPro" id="IPR057823">
    <property type="entry name" value="WWE_RCD1"/>
</dbReference>
<evidence type="ECO:0000259" key="6">
    <source>
        <dbReference type="PROSITE" id="PS51059"/>
    </source>
</evidence>
<dbReference type="SUPFAM" id="SSF56399">
    <property type="entry name" value="ADP-ribosylation"/>
    <property type="match status" value="1"/>
</dbReference>
<proteinExistence type="predicted"/>
<evidence type="ECO:0000256" key="1">
    <source>
        <dbReference type="ARBA" id="ARBA00004123"/>
    </source>
</evidence>
<dbReference type="Gene3D" id="3.90.228.10">
    <property type="match status" value="1"/>
</dbReference>
<reference evidence="8" key="1">
    <citation type="submission" date="2022-05" db="EMBL/GenBank/DDBJ databases">
        <title>The Musa troglodytarum L. genome provides insights into the mechanism of non-climacteric behaviour and enrichment of carotenoids.</title>
        <authorList>
            <person name="Wang J."/>
        </authorList>
    </citation>
    <scope>NUCLEOTIDE SEQUENCE</scope>
    <source>
        <tissue evidence="8">Leaf</tissue>
    </source>
</reference>
<feature type="domain" description="PARP catalytic" evidence="6">
    <location>
        <begin position="269"/>
        <end position="487"/>
    </location>
</feature>